<reference evidence="3" key="1">
    <citation type="submission" date="2016-11" db="EMBL/GenBank/DDBJ databases">
        <authorList>
            <person name="Varghese N."/>
            <person name="Submissions S."/>
        </authorList>
    </citation>
    <scope>NUCLEOTIDE SEQUENCE [LARGE SCALE GENOMIC DNA]</scope>
    <source>
        <strain evidence="3">DSM 18802</strain>
    </source>
</reference>
<accession>A0A1M7HAF4</accession>
<name>A0A1M7HAF4_9FIRM</name>
<dbReference type="EMBL" id="FRCR01000003">
    <property type="protein sequence ID" value="SHM25572.1"/>
    <property type="molecule type" value="Genomic_DNA"/>
</dbReference>
<keyword evidence="3" id="KW-1185">Reference proteome</keyword>
<evidence type="ECO:0000313" key="3">
    <source>
        <dbReference type="Proteomes" id="UP000184375"/>
    </source>
</evidence>
<dbReference type="STRING" id="447595.SAMN05660826_00558"/>
<dbReference type="Pfam" id="PF00456">
    <property type="entry name" value="Transketolase_N"/>
    <property type="match status" value="1"/>
</dbReference>
<dbReference type="OrthoDB" id="8732661at2"/>
<dbReference type="CDD" id="cd02012">
    <property type="entry name" value="TPP_TK"/>
    <property type="match status" value="1"/>
</dbReference>
<organism evidence="2 3">
    <name type="scientific">Caldanaerovirga acetigignens</name>
    <dbReference type="NCBI Taxonomy" id="447595"/>
    <lineage>
        <taxon>Bacteria</taxon>
        <taxon>Bacillati</taxon>
        <taxon>Bacillota</taxon>
        <taxon>Clostridia</taxon>
        <taxon>Thermosediminibacterales</taxon>
        <taxon>Thermosediminibacteraceae</taxon>
        <taxon>Caldanaerovirga</taxon>
    </lineage>
</organism>
<evidence type="ECO:0000259" key="1">
    <source>
        <dbReference type="Pfam" id="PF00456"/>
    </source>
</evidence>
<dbReference type="Proteomes" id="UP000184375">
    <property type="component" value="Unassembled WGS sequence"/>
</dbReference>
<dbReference type="Gene3D" id="3.40.50.970">
    <property type="match status" value="1"/>
</dbReference>
<protein>
    <submittedName>
        <fullName evidence="2">Transketolase</fullName>
    </submittedName>
</protein>
<dbReference type="SUPFAM" id="SSF52518">
    <property type="entry name" value="Thiamin diphosphate-binding fold (THDP-binding)"/>
    <property type="match status" value="1"/>
</dbReference>
<dbReference type="PANTHER" id="PTHR47514:SF2">
    <property type="entry name" value="TRANSKETOLASE"/>
    <property type="match status" value="1"/>
</dbReference>
<dbReference type="PANTHER" id="PTHR47514">
    <property type="entry name" value="TRANSKETOLASE N-TERMINAL SECTION-RELATED"/>
    <property type="match status" value="1"/>
</dbReference>
<dbReference type="InterPro" id="IPR005474">
    <property type="entry name" value="Transketolase_N"/>
</dbReference>
<evidence type="ECO:0000313" key="2">
    <source>
        <dbReference type="EMBL" id="SHM25572.1"/>
    </source>
</evidence>
<dbReference type="InterPro" id="IPR029061">
    <property type="entry name" value="THDP-binding"/>
</dbReference>
<proteinExistence type="predicted"/>
<gene>
    <name evidence="2" type="ORF">SAMN05660826_00558</name>
</gene>
<dbReference type="AlphaFoldDB" id="A0A1M7HAF4"/>
<feature type="domain" description="Transketolase N-terminal" evidence="1">
    <location>
        <begin position="14"/>
        <end position="276"/>
    </location>
</feature>
<sequence length="281" mass="31139">MNLTEDKIGAIMKAAERIRKDCIWMSTRAGTGHLGPALSIADILATLYIGVMKVDPKNPKWPDRDRLILSKGHGCLALYSILSQVGFFDRKYLGDFCTKCDTLLPGHPELKLPGVEANTGSLGHGIAIGMGMALAAKLDGKQYRVFVVTGDGELQEGSNWEAAMAAAHHKLDNLVVIVDRNRLQLGDLTENISKLEPLEEKWKSFGWRVKSINGHDIKELLSTLNDVPFSIGKPTAIIAHTVKGKGLKIAENKVEWHYKVLTKEQYEELKEELALEELQDE</sequence>